<organism evidence="1 2">
    <name type="scientific">Bacillus phage vB_BanS_Booya</name>
    <dbReference type="NCBI Taxonomy" id="2894778"/>
    <lineage>
        <taxon>Viruses</taxon>
        <taxon>Duplodnaviria</taxon>
        <taxon>Heunggongvirae</taxon>
        <taxon>Uroviricota</taxon>
        <taxon>Caudoviricetes</taxon>
        <taxon>Wbetavirus</taxon>
        <taxon>Wbetavirus booya</taxon>
    </lineage>
</organism>
<dbReference type="Proteomes" id="UP000827405">
    <property type="component" value="Segment"/>
</dbReference>
<accession>A0AAE8YVP2</accession>
<evidence type="ECO:0000313" key="2">
    <source>
        <dbReference type="Proteomes" id="UP000827405"/>
    </source>
</evidence>
<proteinExistence type="predicted"/>
<sequence>MTSKSRRYTKGDCKSACILELRRVKSVDIYSGFKWNPYDAKVGKGIIEREGTPEAIKYFSEVCEGLTDYGYWFFLSTLWVSYSGHSDLKLWKQLFNSKRPKRKKCIMKPSELKTLEQLPYFTTVYRAHRPNEKDWIAYTLDPLIATRFANERGVNTIMEYKVKKRDVLALFLRRGEQEIIVLDKTKIQFISRIFI</sequence>
<name>A0AAE8YVP2_9CAUD</name>
<reference evidence="1" key="1">
    <citation type="submission" date="2021-10" db="EMBL/GenBank/DDBJ databases">
        <authorList>
            <person name="Lavering E.D."/>
            <person name="James R."/>
            <person name="Fairfolm J.D."/>
            <person name="Gaertner R."/>
            <person name="Thurgood T.L."/>
            <person name="Robison R.A."/>
            <person name="Grose J.H."/>
        </authorList>
    </citation>
    <scope>NUCLEOTIDE SEQUENCE</scope>
</reference>
<evidence type="ECO:0000313" key="1">
    <source>
        <dbReference type="EMBL" id="UGO51593.1"/>
    </source>
</evidence>
<protein>
    <submittedName>
        <fullName evidence="1">ADP-ribosyltransferase enzymatic component</fullName>
    </submittedName>
</protein>
<keyword evidence="2" id="KW-1185">Reference proteome</keyword>
<dbReference type="EMBL" id="OK499999">
    <property type="protein sequence ID" value="UGO51593.1"/>
    <property type="molecule type" value="Genomic_DNA"/>
</dbReference>
<gene>
    <name evidence="1" type="ORF">BOOYA_45</name>
</gene>